<dbReference type="EMBL" id="JBHTLN010000001">
    <property type="protein sequence ID" value="MFD1121817.1"/>
    <property type="molecule type" value="Genomic_DNA"/>
</dbReference>
<comment type="caution">
    <text evidence="1">The sequence shown here is derived from an EMBL/GenBank/DDBJ whole genome shotgun (WGS) entry which is preliminary data.</text>
</comment>
<evidence type="ECO:0000313" key="2">
    <source>
        <dbReference type="Proteomes" id="UP001597206"/>
    </source>
</evidence>
<dbReference type="Proteomes" id="UP001597206">
    <property type="component" value="Unassembled WGS sequence"/>
</dbReference>
<evidence type="ECO:0000313" key="1">
    <source>
        <dbReference type="EMBL" id="MFD1121817.1"/>
    </source>
</evidence>
<keyword evidence="2" id="KW-1185">Reference proteome</keyword>
<accession>A0ABW3PDA6</accession>
<organism evidence="1 2">
    <name type="scientific">Methylophilus flavus</name>
    <dbReference type="NCBI Taxonomy" id="640084"/>
    <lineage>
        <taxon>Bacteria</taxon>
        <taxon>Pseudomonadati</taxon>
        <taxon>Pseudomonadota</taxon>
        <taxon>Betaproteobacteria</taxon>
        <taxon>Nitrosomonadales</taxon>
        <taxon>Methylophilaceae</taxon>
        <taxon>Methylophilus</taxon>
    </lineage>
</organism>
<name>A0ABW3PDA6_9PROT</name>
<reference evidence="2" key="1">
    <citation type="journal article" date="2019" name="Int. J. Syst. Evol. Microbiol.">
        <title>The Global Catalogue of Microorganisms (GCM) 10K type strain sequencing project: providing services to taxonomists for standard genome sequencing and annotation.</title>
        <authorList>
            <consortium name="The Broad Institute Genomics Platform"/>
            <consortium name="The Broad Institute Genome Sequencing Center for Infectious Disease"/>
            <person name="Wu L."/>
            <person name="Ma J."/>
        </authorList>
    </citation>
    <scope>NUCLEOTIDE SEQUENCE [LARGE SCALE GENOMIC DNA]</scope>
    <source>
        <strain evidence="2">CCUG 58411</strain>
    </source>
</reference>
<sequence length="83" mass="9260">MTAKVIISLKADVSQWNNFYGKMGVSVDAAINSGQIISISPYTWMLNKNDWAFVARIIEAADAHKIPTTIIETNMDLVTQLHH</sequence>
<gene>
    <name evidence="1" type="ORF">ACFQ2T_04830</name>
</gene>
<protein>
    <submittedName>
        <fullName evidence="1">Uncharacterized protein</fullName>
    </submittedName>
</protein>
<dbReference type="RefSeq" id="WP_379031241.1">
    <property type="nucleotide sequence ID" value="NZ_JBHTLN010000001.1"/>
</dbReference>
<proteinExistence type="predicted"/>